<keyword evidence="1" id="KW-1133">Transmembrane helix</keyword>
<dbReference type="Proteomes" id="UP000007875">
    <property type="component" value="Unassembled WGS sequence"/>
</dbReference>
<dbReference type="InterPro" id="IPR038900">
    <property type="entry name" value="TMC"/>
</dbReference>
<dbReference type="STRING" id="51511.ENSCSAVP00000011098"/>
<dbReference type="GeneTree" id="ENSGT01050000244894"/>
<feature type="transmembrane region" description="Helical" evidence="1">
    <location>
        <begin position="114"/>
        <end position="135"/>
    </location>
</feature>
<protein>
    <recommendedName>
        <fullName evidence="4">Transmembrane channel-like protein</fullName>
    </recommendedName>
</protein>
<dbReference type="HOGENOM" id="CLU_1656081_0_0_1"/>
<reference evidence="3" key="1">
    <citation type="submission" date="2003-08" db="EMBL/GenBank/DDBJ databases">
        <authorList>
            <person name="Birren B."/>
            <person name="Nusbaum C."/>
            <person name="Abebe A."/>
            <person name="Abouelleil A."/>
            <person name="Adekoya E."/>
            <person name="Ait-zahra M."/>
            <person name="Allen N."/>
            <person name="Allen T."/>
            <person name="An P."/>
            <person name="Anderson M."/>
            <person name="Anderson S."/>
            <person name="Arachchi H."/>
            <person name="Armbruster J."/>
            <person name="Bachantsang P."/>
            <person name="Baldwin J."/>
            <person name="Barry A."/>
            <person name="Bayul T."/>
            <person name="Blitshsteyn B."/>
            <person name="Bloom T."/>
            <person name="Blye J."/>
            <person name="Boguslavskiy L."/>
            <person name="Borowsky M."/>
            <person name="Boukhgalter B."/>
            <person name="Brunache A."/>
            <person name="Butler J."/>
            <person name="Calixte N."/>
            <person name="Calvo S."/>
            <person name="Camarata J."/>
            <person name="Campo K."/>
            <person name="Chang J."/>
            <person name="Cheshatsang Y."/>
            <person name="Citroen M."/>
            <person name="Collymore A."/>
            <person name="Considine T."/>
            <person name="Cook A."/>
            <person name="Cooke P."/>
            <person name="Corum B."/>
            <person name="Cuomo C."/>
            <person name="David R."/>
            <person name="Dawoe T."/>
            <person name="Degray S."/>
            <person name="Dodge S."/>
            <person name="Dooley K."/>
            <person name="Dorje P."/>
            <person name="Dorjee K."/>
            <person name="Dorris L."/>
            <person name="Duffey N."/>
            <person name="Dupes A."/>
            <person name="Elkins T."/>
            <person name="Engels R."/>
            <person name="Erickson J."/>
            <person name="Farina A."/>
            <person name="Faro S."/>
            <person name="Ferreira P."/>
            <person name="Fischer H."/>
            <person name="Fitzgerald M."/>
            <person name="Foley K."/>
            <person name="Gage D."/>
            <person name="Galagan J."/>
            <person name="Gearin G."/>
            <person name="Gnerre S."/>
            <person name="Gnirke A."/>
            <person name="Goyette A."/>
            <person name="Graham J."/>
            <person name="Grandbois E."/>
            <person name="Gyaltsen K."/>
            <person name="Hafez N."/>
            <person name="Hagopian D."/>
            <person name="Hagos B."/>
            <person name="Hall J."/>
            <person name="Hatcher B."/>
            <person name="Heller A."/>
            <person name="Higgins H."/>
            <person name="Honan T."/>
            <person name="Horn A."/>
            <person name="Houde N."/>
            <person name="Hughes L."/>
            <person name="Hulme W."/>
            <person name="Husby E."/>
            <person name="Iliev I."/>
            <person name="Jaffe D."/>
            <person name="Jones C."/>
            <person name="Kamal M."/>
            <person name="Kamat A."/>
            <person name="Kamvysselis M."/>
            <person name="Karlsson E."/>
            <person name="Kells C."/>
            <person name="Kieu A."/>
            <person name="Kisner P."/>
            <person name="Kodira C."/>
            <person name="Kulbokas E."/>
            <person name="Labutti K."/>
            <person name="Lama D."/>
            <person name="Landers T."/>
            <person name="Leger J."/>
            <person name="Levine S."/>
            <person name="Lewis D."/>
            <person name="Lewis T."/>
            <person name="Lindblad-toh K."/>
            <person name="Liu X."/>
            <person name="Lokyitsang T."/>
            <person name="Lokyitsang Y."/>
            <person name="Lucien O."/>
            <person name="Lui A."/>
            <person name="Ma L.J."/>
            <person name="Mabbitt R."/>
            <person name="Macdonald J."/>
            <person name="Maclean C."/>
            <person name="Major J."/>
            <person name="Manning J."/>
            <person name="Marabella R."/>
            <person name="Maru K."/>
            <person name="Matthews C."/>
            <person name="Mauceli E."/>
            <person name="Mccarthy M."/>
            <person name="Mcdonough S."/>
            <person name="Mcghee T."/>
            <person name="Meldrim J."/>
            <person name="Meneus L."/>
            <person name="Mesirov J."/>
            <person name="Mihalev A."/>
            <person name="Mihova T."/>
            <person name="Mikkelsen T."/>
            <person name="Mlenga V."/>
            <person name="Moru K."/>
            <person name="Mozes J."/>
            <person name="Mulrain L."/>
            <person name="Munson G."/>
            <person name="Naylor J."/>
            <person name="Newes C."/>
            <person name="Nguyen C."/>
            <person name="Nguyen N."/>
            <person name="Nguyen T."/>
            <person name="Nicol R."/>
            <person name="Nielsen C."/>
            <person name="Nizzari M."/>
            <person name="Norbu C."/>
            <person name="Norbu N."/>
            <person name="O'donnell P."/>
            <person name="Okoawo O."/>
            <person name="O'leary S."/>
            <person name="Omotosho B."/>
            <person name="O'neill K."/>
            <person name="Osman S."/>
            <person name="Parker S."/>
            <person name="Perrin D."/>
            <person name="Phunkhang P."/>
            <person name="Piqani B."/>
            <person name="Purcell S."/>
            <person name="Rachupka T."/>
            <person name="Ramasamy U."/>
            <person name="Rameau R."/>
            <person name="Ray V."/>
            <person name="Raymond C."/>
            <person name="Retta R."/>
            <person name="Richardson S."/>
            <person name="Rise C."/>
            <person name="Rodriguez J."/>
            <person name="Rogers J."/>
            <person name="Rogov P."/>
            <person name="Rutman M."/>
            <person name="Schupbach R."/>
            <person name="Seaman C."/>
            <person name="Settipalli S."/>
            <person name="Sharpe T."/>
            <person name="Sheridan J."/>
            <person name="Sherpa N."/>
            <person name="Shi J."/>
            <person name="Smirnov S."/>
            <person name="Smith C."/>
            <person name="Sougnez C."/>
            <person name="Spencer B."/>
            <person name="Stalker J."/>
            <person name="Stange-thomann N."/>
            <person name="Stavropoulos S."/>
            <person name="Stetson K."/>
            <person name="Stone C."/>
            <person name="Stone S."/>
            <person name="Stubbs M."/>
            <person name="Talamas J."/>
            <person name="Tchuinga P."/>
            <person name="Tenzing P."/>
            <person name="Tesfaye S."/>
            <person name="Theodore J."/>
            <person name="Thoulutsang Y."/>
            <person name="Topham K."/>
            <person name="Towey S."/>
            <person name="Tsamla T."/>
            <person name="Tsomo N."/>
            <person name="Vallee D."/>
            <person name="Vassiliev H."/>
            <person name="Venkataraman V."/>
            <person name="Vinson J."/>
            <person name="Vo A."/>
            <person name="Wade C."/>
            <person name="Wang S."/>
            <person name="Wangchuk T."/>
            <person name="Wangdi T."/>
            <person name="Whittaker C."/>
            <person name="Wilkinson J."/>
            <person name="Wu Y."/>
            <person name="Wyman D."/>
            <person name="Yadav S."/>
            <person name="Yang S."/>
            <person name="Yang X."/>
            <person name="Yeager S."/>
            <person name="Yee E."/>
            <person name="Young G."/>
            <person name="Zainoun J."/>
            <person name="Zembeck L."/>
            <person name="Zimmer A."/>
            <person name="Zody M."/>
            <person name="Lander E."/>
        </authorList>
    </citation>
    <scope>NUCLEOTIDE SEQUENCE [LARGE SCALE GENOMIC DNA]</scope>
</reference>
<dbReference type="InParanoid" id="H2Z0I6"/>
<reference evidence="2" key="2">
    <citation type="submission" date="2025-08" db="UniProtKB">
        <authorList>
            <consortium name="Ensembl"/>
        </authorList>
    </citation>
    <scope>IDENTIFICATION</scope>
</reference>
<dbReference type="PANTHER" id="PTHR23302:SF43">
    <property type="entry name" value="TMC DOMAIN-CONTAINING PROTEIN"/>
    <property type="match status" value="1"/>
</dbReference>
<evidence type="ECO:0008006" key="4">
    <source>
        <dbReference type="Google" id="ProtNLM"/>
    </source>
</evidence>
<keyword evidence="1" id="KW-0812">Transmembrane</keyword>
<dbReference type="GO" id="GO:0008381">
    <property type="term" value="F:mechanosensitive monoatomic ion channel activity"/>
    <property type="evidence" value="ECO:0007669"/>
    <property type="project" value="TreeGrafter"/>
</dbReference>
<dbReference type="AlphaFoldDB" id="H2Z0I6"/>
<evidence type="ECO:0000256" key="1">
    <source>
        <dbReference type="SAM" id="Phobius"/>
    </source>
</evidence>
<accession>H2Z0I6</accession>
<proteinExistence type="predicted"/>
<dbReference type="GO" id="GO:0005886">
    <property type="term" value="C:plasma membrane"/>
    <property type="evidence" value="ECO:0007669"/>
    <property type="project" value="InterPro"/>
</dbReference>
<evidence type="ECO:0000313" key="3">
    <source>
        <dbReference type="Proteomes" id="UP000007875"/>
    </source>
</evidence>
<feature type="transmembrane region" description="Helical" evidence="1">
    <location>
        <begin position="70"/>
        <end position="94"/>
    </location>
</feature>
<dbReference type="OMA" id="HELYIAV"/>
<dbReference type="PANTHER" id="PTHR23302">
    <property type="entry name" value="TRANSMEMBRANE CHANNEL-RELATED"/>
    <property type="match status" value="1"/>
</dbReference>
<name>H2Z0I6_CIOSA</name>
<sequence length="160" mass="18890">IVSFRRSYIVAREDDTNFISKVFCAWDFGITSKNTAELQHKIISTELKEILAEKHRHKQNRSFSKKVKFFFYRLLSWSLYLAITAGCLALIYFLNKALLSDLKTWVTMPLILRQLSLSLIVSTINLLIPILINLITHYENYKYPRHELYIAVFRNFVLKL</sequence>
<keyword evidence="1" id="KW-0472">Membrane</keyword>
<reference evidence="2" key="3">
    <citation type="submission" date="2025-09" db="UniProtKB">
        <authorList>
            <consortium name="Ensembl"/>
        </authorList>
    </citation>
    <scope>IDENTIFICATION</scope>
</reference>
<evidence type="ECO:0000313" key="2">
    <source>
        <dbReference type="Ensembl" id="ENSCSAVP00000011098.1"/>
    </source>
</evidence>
<keyword evidence="3" id="KW-1185">Reference proteome</keyword>
<dbReference type="Ensembl" id="ENSCSAVT00000011229.1">
    <property type="protein sequence ID" value="ENSCSAVP00000011098.1"/>
    <property type="gene ID" value="ENSCSAVG00000006491.1"/>
</dbReference>
<organism evidence="2 3">
    <name type="scientific">Ciona savignyi</name>
    <name type="common">Pacific transparent sea squirt</name>
    <dbReference type="NCBI Taxonomy" id="51511"/>
    <lineage>
        <taxon>Eukaryota</taxon>
        <taxon>Metazoa</taxon>
        <taxon>Chordata</taxon>
        <taxon>Tunicata</taxon>
        <taxon>Ascidiacea</taxon>
        <taxon>Phlebobranchia</taxon>
        <taxon>Cionidae</taxon>
        <taxon>Ciona</taxon>
    </lineage>
</organism>